<dbReference type="EMBL" id="JPRO01000005">
    <property type="protein sequence ID" value="KFF07776.1"/>
    <property type="molecule type" value="Genomic_DNA"/>
</dbReference>
<dbReference type="Gene3D" id="3.40.50.2000">
    <property type="entry name" value="Glycogen Phosphorylase B"/>
    <property type="match status" value="1"/>
</dbReference>
<comment type="caution">
    <text evidence="1">The sequence shown here is derived from an EMBL/GenBank/DDBJ whole genome shotgun (WGS) entry which is preliminary data.</text>
</comment>
<gene>
    <name evidence="1" type="ORF">IX38_08705</name>
</gene>
<accession>A0A085ZTL2</accession>
<dbReference type="RefSeq" id="WP_034703766.1">
    <property type="nucleotide sequence ID" value="NZ_JPRO01000005.1"/>
</dbReference>
<proteinExistence type="predicted"/>
<reference evidence="1 2" key="1">
    <citation type="submission" date="2014-07" db="EMBL/GenBank/DDBJ databases">
        <title>Genome of Chryseobacterium luteum DSM 18605.</title>
        <authorList>
            <person name="Stropko S.J."/>
            <person name="Pipes S.E."/>
            <person name="Newman J.D."/>
        </authorList>
    </citation>
    <scope>NUCLEOTIDE SEQUENCE [LARGE SCALE GENOMIC DNA]</scope>
    <source>
        <strain evidence="1 2">DSM 18605</strain>
    </source>
</reference>
<evidence type="ECO:0008006" key="3">
    <source>
        <dbReference type="Google" id="ProtNLM"/>
    </source>
</evidence>
<protein>
    <recommendedName>
        <fullName evidence="3">Glycosyl transferase family 1 domain-containing protein</fullName>
    </recommendedName>
</protein>
<organism evidence="1 2">
    <name type="scientific">Chryseobacterium luteum</name>
    <dbReference type="NCBI Taxonomy" id="421531"/>
    <lineage>
        <taxon>Bacteria</taxon>
        <taxon>Pseudomonadati</taxon>
        <taxon>Bacteroidota</taxon>
        <taxon>Flavobacteriia</taxon>
        <taxon>Flavobacteriales</taxon>
        <taxon>Weeksellaceae</taxon>
        <taxon>Chryseobacterium group</taxon>
        <taxon>Chryseobacterium</taxon>
    </lineage>
</organism>
<dbReference type="eggNOG" id="ENOG502Z8EB">
    <property type="taxonomic scope" value="Bacteria"/>
</dbReference>
<name>A0A085ZTL2_9FLAO</name>
<dbReference type="AlphaFoldDB" id="A0A085ZTL2"/>
<dbReference type="Proteomes" id="UP000028703">
    <property type="component" value="Unassembled WGS sequence"/>
</dbReference>
<keyword evidence="2" id="KW-1185">Reference proteome</keyword>
<evidence type="ECO:0000313" key="2">
    <source>
        <dbReference type="Proteomes" id="UP000028703"/>
    </source>
</evidence>
<dbReference type="OrthoDB" id="4291430at2"/>
<evidence type="ECO:0000313" key="1">
    <source>
        <dbReference type="EMBL" id="KFF07776.1"/>
    </source>
</evidence>
<sequence>MKKIAYIEIDTHAEIAQAFMDIMKDSSDFSVDYYFSKKIKDLVEANGETIFLSDSSMILEQLKLKKYDLVIIGTVHRYFNTFHALVQKYNASVIVHNINFSTASKGALMKSIFKNDIVYRLKLCWKEGLFYTSKVYKNAGNLLVLDEELSSDEYQFLPLFYTTNFEEQEENKDLTVVIPGGVSQKRRDYHHVFKTIQNLKTEDKCEFIFLGKAKDSELKQLEKLSRKLPGNISVHYFSDRVSNHDFEKWMQKADVLWCPIQQKAEFFSREETYGRTKMTGNLGDAIKYGKKAVFPKDYPSKLEFIVTETDNILEQFKELKNSRFDFQKKYSKKSVLKKLEDMLSGLIST</sequence>
<dbReference type="SUPFAM" id="SSF53756">
    <property type="entry name" value="UDP-Glycosyltransferase/glycogen phosphorylase"/>
    <property type="match status" value="1"/>
</dbReference>